<feature type="transmembrane region" description="Helical" evidence="1">
    <location>
        <begin position="12"/>
        <end position="30"/>
    </location>
</feature>
<name>A0A163GP50_9BACL</name>
<reference evidence="3" key="1">
    <citation type="journal article" date="2016" name="Genome Announc.">
        <title>Draft genomes of two strains of Paenibacillus glucanolyticus with capability to degrade lignocellulose.</title>
        <authorList>
            <person name="Mathews S.L."/>
            <person name="Pawlak J."/>
            <person name="Grunden A.M."/>
        </authorList>
    </citation>
    <scope>NUCLEOTIDE SEQUENCE [LARGE SCALE GENOMIC DNA]</scope>
    <source>
        <strain evidence="3">SLM1</strain>
    </source>
</reference>
<gene>
    <name evidence="3" type="ORF">AWU65_03570</name>
</gene>
<feature type="transmembrane region" description="Helical" evidence="1">
    <location>
        <begin position="146"/>
        <end position="166"/>
    </location>
</feature>
<keyword evidence="1" id="KW-0812">Transmembrane</keyword>
<sequence length="361" mass="41678">MVLELFGNSNSGVLTYICFPISLILLYLSYQLYSARRNRYRYLTICAMVLSFFQFSSVVSSFLFDQNISAFTQRFTLAGIVFFLILLTQLHWEQTRYEKLSSYGLITVYFLTELVEVYYISNLFLVILTLFLLYQIRNNYRAIIKLSISLLVLLVYALVTLAAHYIGLEFVWVVSNLTLPLLLLSIFMTLQDRLMKLLMNSYIASVTDPLTGLYNKRHYQKQLQTELEQIDSEVYAIFCDIDNFKQLNDNQGHKKGDEVLIRVAEIVREEVQLFGIAARYGGEEIVAFVNLSSGDIDIKTITESIRKRVESESEVTLSIGYAKSTPSITFDQLIHKSDVAMYYSKNNGKNQVTEFFDELLH</sequence>
<evidence type="ECO:0000256" key="1">
    <source>
        <dbReference type="SAM" id="Phobius"/>
    </source>
</evidence>
<dbReference type="InterPro" id="IPR050469">
    <property type="entry name" value="Diguanylate_Cyclase"/>
</dbReference>
<keyword evidence="4" id="KW-1185">Reference proteome</keyword>
<feature type="transmembrane region" description="Helical" evidence="1">
    <location>
        <begin position="117"/>
        <end position="134"/>
    </location>
</feature>
<dbReference type="InterPro" id="IPR000160">
    <property type="entry name" value="GGDEF_dom"/>
</dbReference>
<dbReference type="CDD" id="cd01949">
    <property type="entry name" value="GGDEF"/>
    <property type="match status" value="1"/>
</dbReference>
<dbReference type="AlphaFoldDB" id="A0A163GP50"/>
<dbReference type="RefSeq" id="WP_063477577.1">
    <property type="nucleotide sequence ID" value="NZ_JBCMWP010000019.1"/>
</dbReference>
<evidence type="ECO:0000259" key="2">
    <source>
        <dbReference type="PROSITE" id="PS50887"/>
    </source>
</evidence>
<dbReference type="PANTHER" id="PTHR45138:SF9">
    <property type="entry name" value="DIGUANYLATE CYCLASE DGCM-RELATED"/>
    <property type="match status" value="1"/>
</dbReference>
<comment type="caution">
    <text evidence="3">The sequence shown here is derived from an EMBL/GenBank/DDBJ whole genome shotgun (WGS) entry which is preliminary data.</text>
</comment>
<dbReference type="PROSITE" id="PS50887">
    <property type="entry name" value="GGDEF"/>
    <property type="match status" value="1"/>
</dbReference>
<dbReference type="SMART" id="SM00267">
    <property type="entry name" value="GGDEF"/>
    <property type="match status" value="1"/>
</dbReference>
<dbReference type="InterPro" id="IPR043128">
    <property type="entry name" value="Rev_trsase/Diguanyl_cyclase"/>
</dbReference>
<keyword evidence="1" id="KW-0472">Membrane</keyword>
<dbReference type="Proteomes" id="UP000076796">
    <property type="component" value="Unassembled WGS sequence"/>
</dbReference>
<accession>A0A163GP50</accession>
<dbReference type="OrthoDB" id="9759607at2"/>
<dbReference type="Gene3D" id="3.30.70.270">
    <property type="match status" value="1"/>
</dbReference>
<dbReference type="SUPFAM" id="SSF55073">
    <property type="entry name" value="Nucleotide cyclase"/>
    <property type="match status" value="1"/>
</dbReference>
<dbReference type="GO" id="GO:0043709">
    <property type="term" value="P:cell adhesion involved in single-species biofilm formation"/>
    <property type="evidence" value="ECO:0007669"/>
    <property type="project" value="TreeGrafter"/>
</dbReference>
<dbReference type="NCBIfam" id="TIGR00254">
    <property type="entry name" value="GGDEF"/>
    <property type="match status" value="1"/>
</dbReference>
<dbReference type="GO" id="GO:0005886">
    <property type="term" value="C:plasma membrane"/>
    <property type="evidence" value="ECO:0007669"/>
    <property type="project" value="TreeGrafter"/>
</dbReference>
<feature type="domain" description="GGDEF" evidence="2">
    <location>
        <begin position="232"/>
        <end position="357"/>
    </location>
</feature>
<dbReference type="GO" id="GO:1902201">
    <property type="term" value="P:negative regulation of bacterial-type flagellum-dependent cell motility"/>
    <property type="evidence" value="ECO:0007669"/>
    <property type="project" value="TreeGrafter"/>
</dbReference>
<dbReference type="InterPro" id="IPR029787">
    <property type="entry name" value="Nucleotide_cyclase"/>
</dbReference>
<dbReference type="GO" id="GO:0052621">
    <property type="term" value="F:diguanylate cyclase activity"/>
    <property type="evidence" value="ECO:0007669"/>
    <property type="project" value="TreeGrafter"/>
</dbReference>
<dbReference type="PANTHER" id="PTHR45138">
    <property type="entry name" value="REGULATORY COMPONENTS OF SENSORY TRANSDUCTION SYSTEM"/>
    <property type="match status" value="1"/>
</dbReference>
<dbReference type="EMBL" id="LWMH01000001">
    <property type="protein sequence ID" value="KZS45071.1"/>
    <property type="molecule type" value="Genomic_DNA"/>
</dbReference>
<proteinExistence type="predicted"/>
<dbReference type="Pfam" id="PF00990">
    <property type="entry name" value="GGDEF"/>
    <property type="match status" value="1"/>
</dbReference>
<evidence type="ECO:0000313" key="4">
    <source>
        <dbReference type="Proteomes" id="UP000076796"/>
    </source>
</evidence>
<protein>
    <recommendedName>
        <fullName evidence="2">GGDEF domain-containing protein</fullName>
    </recommendedName>
</protein>
<keyword evidence="1" id="KW-1133">Transmembrane helix</keyword>
<feature type="transmembrane region" description="Helical" evidence="1">
    <location>
        <begin position="75"/>
        <end position="92"/>
    </location>
</feature>
<evidence type="ECO:0000313" key="3">
    <source>
        <dbReference type="EMBL" id="KZS45071.1"/>
    </source>
</evidence>
<organism evidence="3 4">
    <name type="scientific">Paenibacillus glucanolyticus</name>
    <dbReference type="NCBI Taxonomy" id="59843"/>
    <lineage>
        <taxon>Bacteria</taxon>
        <taxon>Bacillati</taxon>
        <taxon>Bacillota</taxon>
        <taxon>Bacilli</taxon>
        <taxon>Bacillales</taxon>
        <taxon>Paenibacillaceae</taxon>
        <taxon>Paenibacillus</taxon>
    </lineage>
</organism>
<feature type="transmembrane region" description="Helical" evidence="1">
    <location>
        <begin position="42"/>
        <end position="63"/>
    </location>
</feature>
<feature type="transmembrane region" description="Helical" evidence="1">
    <location>
        <begin position="172"/>
        <end position="190"/>
    </location>
</feature>